<name>I3ILF1_9BACT</name>
<evidence type="ECO:0000313" key="2">
    <source>
        <dbReference type="EMBL" id="GAB62546.1"/>
    </source>
</evidence>
<reference evidence="2 3" key="1">
    <citation type="journal article" date="2012" name="FEBS Lett.">
        <title>Anammox organism KSU-1 expresses a NirK-type copper-containing nitrite reductase instead of a NirS-type with cytochrome cd1.</title>
        <authorList>
            <person name="Hira D."/>
            <person name="Toh H."/>
            <person name="Migita C.T."/>
            <person name="Okubo H."/>
            <person name="Nishiyama T."/>
            <person name="Hattori M."/>
            <person name="Furukawa K."/>
            <person name="Fujii T."/>
        </authorList>
    </citation>
    <scope>NUCLEOTIDE SEQUENCE [LARGE SCALE GENOMIC DNA]</scope>
</reference>
<evidence type="ECO:0000256" key="1">
    <source>
        <dbReference type="SAM" id="Coils"/>
    </source>
</evidence>
<organism evidence="2 3">
    <name type="scientific">Candidatus Jettenia caeni</name>
    <dbReference type="NCBI Taxonomy" id="247490"/>
    <lineage>
        <taxon>Bacteria</taxon>
        <taxon>Pseudomonadati</taxon>
        <taxon>Planctomycetota</taxon>
        <taxon>Candidatus Brocadiia</taxon>
        <taxon>Candidatus Brocadiales</taxon>
        <taxon>Candidatus Brocadiaceae</taxon>
        <taxon>Candidatus Jettenia</taxon>
    </lineage>
</organism>
<protein>
    <submittedName>
        <fullName evidence="2">Uncharacterized protein</fullName>
    </submittedName>
</protein>
<dbReference type="EMBL" id="BAFH01000003">
    <property type="protein sequence ID" value="GAB62546.1"/>
    <property type="molecule type" value="Genomic_DNA"/>
</dbReference>
<accession>I3ILF1</accession>
<proteinExistence type="predicted"/>
<gene>
    <name evidence="2" type="ORF">KSU1_C0950</name>
</gene>
<feature type="coiled-coil region" evidence="1">
    <location>
        <begin position="4"/>
        <end position="31"/>
    </location>
</feature>
<dbReference type="Proteomes" id="UP000002985">
    <property type="component" value="Unassembled WGS sequence"/>
</dbReference>
<keyword evidence="3" id="KW-1185">Reference proteome</keyword>
<dbReference type="STRING" id="247490.KSU1_C0950"/>
<keyword evidence="1" id="KW-0175">Coiled coil</keyword>
<dbReference type="AlphaFoldDB" id="I3ILF1"/>
<evidence type="ECO:0000313" key="3">
    <source>
        <dbReference type="Proteomes" id="UP000002985"/>
    </source>
</evidence>
<comment type="caution">
    <text evidence="2">The sequence shown here is derived from an EMBL/GenBank/DDBJ whole genome shotgun (WGS) entry which is preliminary data.</text>
</comment>
<sequence length="55" mass="6793">MPTKNLTDLTKDELIAEIERLRKELKKKKKYGLVWEKNQKKWLRYVKINSQFSRK</sequence>